<dbReference type="Proteomes" id="UP000214880">
    <property type="component" value="Unassembled WGS sequence"/>
</dbReference>
<evidence type="ECO:0000313" key="4">
    <source>
        <dbReference type="EMBL" id="SDM56959.1"/>
    </source>
</evidence>
<dbReference type="RefSeq" id="WP_092073320.1">
    <property type="nucleotide sequence ID" value="NZ_FNHB01000005.1"/>
</dbReference>
<dbReference type="STRING" id="146817.SAMN04488502_105249"/>
<dbReference type="PANTHER" id="PTHR34295:SF1">
    <property type="entry name" value="BIOTIN TRANSPORTER BIOY"/>
    <property type="match status" value="1"/>
</dbReference>
<feature type="transmembrane region" description="Helical" evidence="3">
    <location>
        <begin position="57"/>
        <end position="78"/>
    </location>
</feature>
<protein>
    <recommendedName>
        <fullName evidence="2">Biotin transporter</fullName>
    </recommendedName>
</protein>
<evidence type="ECO:0000313" key="5">
    <source>
        <dbReference type="Proteomes" id="UP000214880"/>
    </source>
</evidence>
<reference evidence="4 5" key="1">
    <citation type="submission" date="2016-10" db="EMBL/GenBank/DDBJ databases">
        <authorList>
            <person name="de Groot N.N."/>
        </authorList>
    </citation>
    <scope>NUCLEOTIDE SEQUENCE [LARGE SCALE GENOMIC DNA]</scope>
    <source>
        <strain evidence="4 5">DSM 1736</strain>
    </source>
</reference>
<dbReference type="OrthoDB" id="9803495at2"/>
<keyword evidence="5" id="KW-1185">Reference proteome</keyword>
<comment type="subcellular location">
    <subcellularLocation>
        <location evidence="2">Cell membrane</location>
        <topology evidence="2">Multi-pass membrane protein</topology>
    </subcellularLocation>
</comment>
<proteinExistence type="inferred from homology"/>
<dbReference type="AlphaFoldDB" id="A0A1G9UAI8"/>
<feature type="transmembrane region" description="Helical" evidence="3">
    <location>
        <begin position="84"/>
        <end position="101"/>
    </location>
</feature>
<dbReference type="PANTHER" id="PTHR34295">
    <property type="entry name" value="BIOTIN TRANSPORTER BIOY"/>
    <property type="match status" value="1"/>
</dbReference>
<dbReference type="GO" id="GO:0005886">
    <property type="term" value="C:plasma membrane"/>
    <property type="evidence" value="ECO:0007669"/>
    <property type="project" value="UniProtKB-SubCell"/>
</dbReference>
<keyword evidence="2" id="KW-0813">Transport</keyword>
<accession>A0A1G9UAI8</accession>
<evidence type="ECO:0000256" key="2">
    <source>
        <dbReference type="PIRNR" id="PIRNR016661"/>
    </source>
</evidence>
<feature type="transmembrane region" description="Helical" evidence="3">
    <location>
        <begin position="113"/>
        <end position="133"/>
    </location>
</feature>
<comment type="similarity">
    <text evidence="1 2">Belongs to the BioY family.</text>
</comment>
<dbReference type="InterPro" id="IPR003784">
    <property type="entry name" value="BioY"/>
</dbReference>
<keyword evidence="2" id="KW-1003">Cell membrane</keyword>
<evidence type="ECO:0000256" key="1">
    <source>
        <dbReference type="ARBA" id="ARBA00010692"/>
    </source>
</evidence>
<sequence>MKLQLREMLLISMFAALTAVGALVKIPTPLVPFTLQFLFCAYSGVFLGARNGLYSQLLYVGIGLLGIPVFANGGGPAYVLQPTFGYLAGFILCAGVIGLFVDQCREITVLKTLGAVLSGLAVVYLVGVTYLYAIVNFYLQQQITVSKAIAIGFLPYITIDLMMSVIIAVTAVRVIPILRNAGYLKCMAKSQ</sequence>
<organism evidence="4 5">
    <name type="scientific">Dendrosporobacter quercicolus</name>
    <dbReference type="NCBI Taxonomy" id="146817"/>
    <lineage>
        <taxon>Bacteria</taxon>
        <taxon>Bacillati</taxon>
        <taxon>Bacillota</taxon>
        <taxon>Negativicutes</taxon>
        <taxon>Selenomonadales</taxon>
        <taxon>Sporomusaceae</taxon>
        <taxon>Dendrosporobacter</taxon>
    </lineage>
</organism>
<dbReference type="EMBL" id="FNHB01000005">
    <property type="protein sequence ID" value="SDM56959.1"/>
    <property type="molecule type" value="Genomic_DNA"/>
</dbReference>
<feature type="transmembrane region" description="Helical" evidence="3">
    <location>
        <begin position="153"/>
        <end position="175"/>
    </location>
</feature>
<feature type="transmembrane region" description="Helical" evidence="3">
    <location>
        <begin position="31"/>
        <end position="50"/>
    </location>
</feature>
<dbReference type="Pfam" id="PF02632">
    <property type="entry name" value="BioY"/>
    <property type="match status" value="1"/>
</dbReference>
<dbReference type="Gene3D" id="1.10.1760.20">
    <property type="match status" value="1"/>
</dbReference>
<dbReference type="GO" id="GO:0015225">
    <property type="term" value="F:biotin transmembrane transporter activity"/>
    <property type="evidence" value="ECO:0007669"/>
    <property type="project" value="UniProtKB-UniRule"/>
</dbReference>
<gene>
    <name evidence="4" type="ORF">SAMN04488502_105249</name>
</gene>
<keyword evidence="3" id="KW-0812">Transmembrane</keyword>
<dbReference type="PIRSF" id="PIRSF016661">
    <property type="entry name" value="BioY"/>
    <property type="match status" value="1"/>
</dbReference>
<keyword evidence="2 3" id="KW-0472">Membrane</keyword>
<evidence type="ECO:0000256" key="3">
    <source>
        <dbReference type="SAM" id="Phobius"/>
    </source>
</evidence>
<name>A0A1G9UAI8_9FIRM</name>
<keyword evidence="3" id="KW-1133">Transmembrane helix</keyword>